<organism evidence="1">
    <name type="scientific">Eucalyptus grandis</name>
    <name type="common">Flooded gum</name>
    <dbReference type="NCBI Taxonomy" id="71139"/>
    <lineage>
        <taxon>Eukaryota</taxon>
        <taxon>Viridiplantae</taxon>
        <taxon>Streptophyta</taxon>
        <taxon>Embryophyta</taxon>
        <taxon>Tracheophyta</taxon>
        <taxon>Spermatophyta</taxon>
        <taxon>Magnoliopsida</taxon>
        <taxon>eudicotyledons</taxon>
        <taxon>Gunneridae</taxon>
        <taxon>Pentapetalae</taxon>
        <taxon>rosids</taxon>
        <taxon>malvids</taxon>
        <taxon>Myrtales</taxon>
        <taxon>Myrtaceae</taxon>
        <taxon>Myrtoideae</taxon>
        <taxon>Eucalypteae</taxon>
        <taxon>Eucalyptus</taxon>
    </lineage>
</organism>
<protein>
    <submittedName>
        <fullName evidence="1">Uncharacterized protein</fullName>
    </submittedName>
</protein>
<sequence>MSFLSYTLQHSHAPLSWGEMKMKFLQIQILLLQVLQCGTSKSSMVFSHNSIENLQNVWLYGGEEHQFHMHLLWPRTEENKVTHQRKKTQERC</sequence>
<dbReference type="EMBL" id="KK198757">
    <property type="protein sequence ID" value="KCW74381.1"/>
    <property type="molecule type" value="Genomic_DNA"/>
</dbReference>
<dbReference type="InParanoid" id="A0A059C873"/>
<reference evidence="1" key="1">
    <citation type="submission" date="2013-07" db="EMBL/GenBank/DDBJ databases">
        <title>The genome of Eucalyptus grandis.</title>
        <authorList>
            <person name="Schmutz J."/>
            <person name="Hayes R."/>
            <person name="Myburg A."/>
            <person name="Tuskan G."/>
            <person name="Grattapaglia D."/>
            <person name="Rokhsar D.S."/>
        </authorList>
    </citation>
    <scope>NUCLEOTIDE SEQUENCE</scope>
    <source>
        <tissue evidence="1">Leaf extractions</tissue>
    </source>
</reference>
<accession>A0A059C873</accession>
<gene>
    <name evidence="1" type="ORF">EUGRSUZ_E03059</name>
</gene>
<evidence type="ECO:0000313" key="1">
    <source>
        <dbReference type="EMBL" id="KCW74381.1"/>
    </source>
</evidence>
<dbReference type="Gramene" id="KCW74381">
    <property type="protein sequence ID" value="KCW74381"/>
    <property type="gene ID" value="EUGRSUZ_E03059"/>
</dbReference>
<proteinExistence type="predicted"/>
<name>A0A059C873_EUCGR</name>
<dbReference type="AlphaFoldDB" id="A0A059C873"/>